<keyword evidence="2" id="KW-0614">Plasmid</keyword>
<dbReference type="EMBL" id="KX443401">
    <property type="protein sequence ID" value="ARX60084.1"/>
    <property type="molecule type" value="Genomic_DNA"/>
</dbReference>
<accession>A0A1Z1UXB1</accession>
<name>A0A1Z1UXB1_RHOHA</name>
<geneLocation type="plasmid" evidence="2">
    <name>pVAPN1572</name>
</geneLocation>
<reference evidence="2" key="1">
    <citation type="journal article" date="2017" name="Genome Biol. Evol.">
        <title>Comparative Genomics of Rhodococcus equi Virulence Plasmids Indicates Host-Driven Evolution of the vap Pathogenicity Island.</title>
        <authorList>
            <person name="MacArthur I."/>
            <person name="Anastasi E."/>
            <person name="Alvarez S."/>
            <person name="Scortti M."/>
            <person name="Vazquez-Boland J.A."/>
        </authorList>
    </citation>
    <scope>NUCLEOTIDE SEQUENCE</scope>
    <source>
        <strain evidence="2">PAM1572</strain>
        <plasmid evidence="2">pVAPN1572</plasmid>
    </source>
</reference>
<sequence>MAGDRLPRPLPYGRGSNAQPDAHMVSRSRFRSGAINHLLDRIQAASSLYSVRHPSPVPATFADGALTS</sequence>
<organism evidence="2">
    <name type="scientific">Rhodococcus hoagii</name>
    <name type="common">Corynebacterium equii</name>
    <dbReference type="NCBI Taxonomy" id="43767"/>
    <lineage>
        <taxon>Bacteria</taxon>
        <taxon>Bacillati</taxon>
        <taxon>Actinomycetota</taxon>
        <taxon>Actinomycetes</taxon>
        <taxon>Mycobacteriales</taxon>
        <taxon>Nocardiaceae</taxon>
        <taxon>Prescottella</taxon>
    </lineage>
</organism>
<dbReference type="AlphaFoldDB" id="A0A1Z1UXB1"/>
<evidence type="ECO:0000256" key="1">
    <source>
        <dbReference type="SAM" id="MobiDB-lite"/>
    </source>
</evidence>
<evidence type="ECO:0000313" key="2">
    <source>
        <dbReference type="EMBL" id="ARX60084.1"/>
    </source>
</evidence>
<proteinExistence type="predicted"/>
<feature type="region of interest" description="Disordered" evidence="1">
    <location>
        <begin position="1"/>
        <end position="24"/>
    </location>
</feature>
<gene>
    <name evidence="2" type="ORF">pVAPN1572_0451</name>
</gene>
<protein>
    <submittedName>
        <fullName evidence="2">Uncharacterized protein</fullName>
    </submittedName>
</protein>